<dbReference type="AlphaFoldDB" id="A0A918P8B1"/>
<gene>
    <name evidence="8" type="ORF">GCM10011614_01140</name>
</gene>
<organism evidence="8 9">
    <name type="scientific">Novosphingobium colocasiae</name>
    <dbReference type="NCBI Taxonomy" id="1256513"/>
    <lineage>
        <taxon>Bacteria</taxon>
        <taxon>Pseudomonadati</taxon>
        <taxon>Pseudomonadota</taxon>
        <taxon>Alphaproteobacteria</taxon>
        <taxon>Sphingomonadales</taxon>
        <taxon>Sphingomonadaceae</taxon>
        <taxon>Novosphingobium</taxon>
    </lineage>
</organism>
<dbReference type="EMBL" id="BMZA01000001">
    <property type="protein sequence ID" value="GGY90236.1"/>
    <property type="molecule type" value="Genomic_DNA"/>
</dbReference>
<keyword evidence="3" id="KW-0479">Metal-binding</keyword>
<dbReference type="Pfam" id="PF00355">
    <property type="entry name" value="Rieske"/>
    <property type="match status" value="1"/>
</dbReference>
<dbReference type="InterPro" id="IPR015879">
    <property type="entry name" value="Ring_hydroxy_dOase_asu_C_dom"/>
</dbReference>
<dbReference type="CDD" id="cd00680">
    <property type="entry name" value="RHO_alpha_C"/>
    <property type="match status" value="1"/>
</dbReference>
<dbReference type="PANTHER" id="PTHR43756">
    <property type="entry name" value="CHOLINE MONOOXYGENASE, CHLOROPLASTIC"/>
    <property type="match status" value="1"/>
</dbReference>
<dbReference type="GO" id="GO:0005506">
    <property type="term" value="F:iron ion binding"/>
    <property type="evidence" value="ECO:0007669"/>
    <property type="project" value="InterPro"/>
</dbReference>
<dbReference type="CDD" id="cd03469">
    <property type="entry name" value="Rieske_RO_Alpha_N"/>
    <property type="match status" value="1"/>
</dbReference>
<keyword evidence="9" id="KW-1185">Reference proteome</keyword>
<proteinExistence type="predicted"/>
<dbReference type="Pfam" id="PF00848">
    <property type="entry name" value="Ring_hydroxyl_A"/>
    <property type="match status" value="1"/>
</dbReference>
<dbReference type="RefSeq" id="WP_189619152.1">
    <property type="nucleotide sequence ID" value="NZ_BMZA01000001.1"/>
</dbReference>
<dbReference type="PANTHER" id="PTHR43756:SF5">
    <property type="entry name" value="CHOLINE MONOOXYGENASE, CHLOROPLASTIC"/>
    <property type="match status" value="1"/>
</dbReference>
<protein>
    <submittedName>
        <fullName evidence="8">(2Fe-2S)-binding protein</fullName>
    </submittedName>
</protein>
<dbReference type="GO" id="GO:0016491">
    <property type="term" value="F:oxidoreductase activity"/>
    <property type="evidence" value="ECO:0007669"/>
    <property type="project" value="UniProtKB-KW"/>
</dbReference>
<keyword evidence="4" id="KW-0560">Oxidoreductase</keyword>
<reference evidence="8" key="2">
    <citation type="submission" date="2020-09" db="EMBL/GenBank/DDBJ databases">
        <authorList>
            <person name="Sun Q."/>
            <person name="Kim S."/>
        </authorList>
    </citation>
    <scope>NUCLEOTIDE SEQUENCE</scope>
    <source>
        <strain evidence="8">KCTC 32255</strain>
    </source>
</reference>
<evidence type="ECO:0000259" key="7">
    <source>
        <dbReference type="PROSITE" id="PS51296"/>
    </source>
</evidence>
<evidence type="ECO:0000256" key="5">
    <source>
        <dbReference type="ARBA" id="ARBA00023004"/>
    </source>
</evidence>
<dbReference type="Gene3D" id="3.90.380.10">
    <property type="entry name" value="Naphthalene 1,2-dioxygenase Alpha Subunit, Chain A, domain 1"/>
    <property type="match status" value="1"/>
</dbReference>
<evidence type="ECO:0000313" key="9">
    <source>
        <dbReference type="Proteomes" id="UP000648075"/>
    </source>
</evidence>
<dbReference type="SUPFAM" id="SSF55961">
    <property type="entry name" value="Bet v1-like"/>
    <property type="match status" value="1"/>
</dbReference>
<dbReference type="Proteomes" id="UP000648075">
    <property type="component" value="Unassembled WGS sequence"/>
</dbReference>
<evidence type="ECO:0000256" key="4">
    <source>
        <dbReference type="ARBA" id="ARBA00023002"/>
    </source>
</evidence>
<evidence type="ECO:0000313" key="8">
    <source>
        <dbReference type="EMBL" id="GGY90236.1"/>
    </source>
</evidence>
<dbReference type="PRINTS" id="PR00090">
    <property type="entry name" value="RNGDIOXGNASE"/>
</dbReference>
<dbReference type="PROSITE" id="PS51296">
    <property type="entry name" value="RIESKE"/>
    <property type="match status" value="1"/>
</dbReference>
<keyword evidence="2" id="KW-0001">2Fe-2S</keyword>
<comment type="caution">
    <text evidence="8">The sequence shown here is derived from an EMBL/GenBank/DDBJ whole genome shotgun (WGS) entry which is preliminary data.</text>
</comment>
<accession>A0A918P8B1</accession>
<evidence type="ECO:0000256" key="2">
    <source>
        <dbReference type="ARBA" id="ARBA00022714"/>
    </source>
</evidence>
<dbReference type="SUPFAM" id="SSF50022">
    <property type="entry name" value="ISP domain"/>
    <property type="match status" value="1"/>
</dbReference>
<comment type="cofactor">
    <cofactor evidence="1">
        <name>Fe cation</name>
        <dbReference type="ChEBI" id="CHEBI:24875"/>
    </cofactor>
</comment>
<name>A0A918P8B1_9SPHN</name>
<keyword evidence="6" id="KW-0411">Iron-sulfur</keyword>
<dbReference type="InterPro" id="IPR017941">
    <property type="entry name" value="Rieske_2Fe-2S"/>
</dbReference>
<dbReference type="InterPro" id="IPR036922">
    <property type="entry name" value="Rieske_2Fe-2S_sf"/>
</dbReference>
<dbReference type="Gene3D" id="2.102.10.10">
    <property type="entry name" value="Rieske [2Fe-2S] iron-sulphur domain"/>
    <property type="match status" value="1"/>
</dbReference>
<sequence>MNDQVADFRAEKTNLTELAGLGKGPVSLEPYRSQEWFEKEVEQVFKRAWLCLGREERIGNPGDYFVQTIEVAKAEILVTRTREGVRAFHNVCSHRSNKVVLDRGGNASRFVCRYHNWTYKNDGALIGVPDEKNFFDFDKKRCGLTKVACETWEGWIFINLQPVPEVSLTEFLGDFGQIYTGIPYPHSDKSILFVSHLKANWKVIADAFAETYHIPAIHPETIGSTFASNENPFARPISAQTWGPHRSVSTYGNPEYVPPIGSQVERLFYSNIATGNVLSAASLEDTEVFLKHPAINPTKSGSWAVDVTWLFPHFQFDVSPGGFWTHHFWPVSVNETRWEARFHIPDAPDVWSRLQQEHYIARLGEILLEDVGNTERTQEGINSGAKEHMVLQDGEVMIRHSLHQLEKWVHAETVREALA</sequence>
<evidence type="ECO:0000256" key="3">
    <source>
        <dbReference type="ARBA" id="ARBA00022723"/>
    </source>
</evidence>
<evidence type="ECO:0000256" key="6">
    <source>
        <dbReference type="ARBA" id="ARBA00023014"/>
    </source>
</evidence>
<evidence type="ECO:0000256" key="1">
    <source>
        <dbReference type="ARBA" id="ARBA00001962"/>
    </source>
</evidence>
<keyword evidence="5" id="KW-0408">Iron</keyword>
<feature type="domain" description="Rieske" evidence="7">
    <location>
        <begin position="49"/>
        <end position="158"/>
    </location>
</feature>
<dbReference type="InterPro" id="IPR001663">
    <property type="entry name" value="Rng_hydr_dOase-A"/>
</dbReference>
<reference evidence="8" key="1">
    <citation type="journal article" date="2014" name="Int. J. Syst. Evol. Microbiol.">
        <title>Complete genome sequence of Corynebacterium casei LMG S-19264T (=DSM 44701T), isolated from a smear-ripened cheese.</title>
        <authorList>
            <consortium name="US DOE Joint Genome Institute (JGI-PGF)"/>
            <person name="Walter F."/>
            <person name="Albersmeier A."/>
            <person name="Kalinowski J."/>
            <person name="Ruckert C."/>
        </authorList>
    </citation>
    <scope>NUCLEOTIDE SEQUENCE</scope>
    <source>
        <strain evidence="8">KCTC 32255</strain>
    </source>
</reference>
<dbReference type="GO" id="GO:0051537">
    <property type="term" value="F:2 iron, 2 sulfur cluster binding"/>
    <property type="evidence" value="ECO:0007669"/>
    <property type="project" value="UniProtKB-KW"/>
</dbReference>